<evidence type="ECO:0000313" key="1">
    <source>
        <dbReference type="EMBL" id="KAF5359984.1"/>
    </source>
</evidence>
<name>A0A8H5G7T7_9AGAR</name>
<dbReference type="AlphaFoldDB" id="A0A8H5G7T7"/>
<proteinExistence type="predicted"/>
<organism evidence="1 2">
    <name type="scientific">Tetrapyrgos nigripes</name>
    <dbReference type="NCBI Taxonomy" id="182062"/>
    <lineage>
        <taxon>Eukaryota</taxon>
        <taxon>Fungi</taxon>
        <taxon>Dikarya</taxon>
        <taxon>Basidiomycota</taxon>
        <taxon>Agaricomycotina</taxon>
        <taxon>Agaricomycetes</taxon>
        <taxon>Agaricomycetidae</taxon>
        <taxon>Agaricales</taxon>
        <taxon>Marasmiineae</taxon>
        <taxon>Marasmiaceae</taxon>
        <taxon>Tetrapyrgos</taxon>
    </lineage>
</organism>
<dbReference type="OrthoDB" id="2788229at2759"/>
<accession>A0A8H5G7T7</accession>
<sequence>MGKSTDSFPQELIQVIVDQLKDDKPFLRDISLLSSAWCSAARTHLFTSIRLSDEADFKRCKEDFSRSSASEIVQRCIRKVTYEPGNKSFMNKIKQFTETLEQAERENGECPSMEEIFKFLTASTKESHTSVDPPDVPLPTFECAFRLDWISNLGIPVHDTPALRQFLSAFPNLRRVDLSILWSDAHAAQVFFGLCGNQLKVIRFREAQLQVDRIEAAPRSDGRATRPLPKSRVKTQRPDFDFTSVEELELDHTRAENNDYIVHDLLAHSTPTNLRILRIDGDVLTGEAFGKLLNLGNIPETLENLHIDPVWIDPRQFVLASFKYFKLTISPLFSHPPGKYGHYLPTLTKPFSSLQHLSFGLIHLVSKLKPLQTLTWVYDFISSFPSSTPASSPLKTFTLNLHVVTLPVLTEVLQSKNSERVSEETETTRTFSWKDFTLLLSKKFPNLEEFRVVFHTKDEVQLMEILFHDVPSIPKMGGLRKVEWSECYEQLL</sequence>
<comment type="caution">
    <text evidence="1">The sequence shown here is derived from an EMBL/GenBank/DDBJ whole genome shotgun (WGS) entry which is preliminary data.</text>
</comment>
<dbReference type="EMBL" id="JAACJM010000045">
    <property type="protein sequence ID" value="KAF5359984.1"/>
    <property type="molecule type" value="Genomic_DNA"/>
</dbReference>
<evidence type="ECO:0000313" key="2">
    <source>
        <dbReference type="Proteomes" id="UP000559256"/>
    </source>
</evidence>
<reference evidence="1 2" key="1">
    <citation type="journal article" date="2020" name="ISME J.">
        <title>Uncovering the hidden diversity of litter-decomposition mechanisms in mushroom-forming fungi.</title>
        <authorList>
            <person name="Floudas D."/>
            <person name="Bentzer J."/>
            <person name="Ahren D."/>
            <person name="Johansson T."/>
            <person name="Persson P."/>
            <person name="Tunlid A."/>
        </authorList>
    </citation>
    <scope>NUCLEOTIDE SEQUENCE [LARGE SCALE GENOMIC DNA]</scope>
    <source>
        <strain evidence="1 2">CBS 291.85</strain>
    </source>
</reference>
<keyword evidence="2" id="KW-1185">Reference proteome</keyword>
<dbReference type="SUPFAM" id="SSF52047">
    <property type="entry name" value="RNI-like"/>
    <property type="match status" value="1"/>
</dbReference>
<dbReference type="Proteomes" id="UP000559256">
    <property type="component" value="Unassembled WGS sequence"/>
</dbReference>
<gene>
    <name evidence="1" type="ORF">D9758_007592</name>
</gene>
<protein>
    <submittedName>
        <fullName evidence="1">Uncharacterized protein</fullName>
    </submittedName>
</protein>